<evidence type="ECO:0000259" key="1">
    <source>
        <dbReference type="PROSITE" id="PS51379"/>
    </source>
</evidence>
<dbReference type="InterPro" id="IPR014729">
    <property type="entry name" value="Rossmann-like_a/b/a_fold"/>
</dbReference>
<name>A0A0P8ABE4_9EURY</name>
<reference evidence="2 3" key="1">
    <citation type="submission" date="2015-09" db="EMBL/GenBank/DDBJ databases">
        <title>A metagenomics-based metabolic model of nitrate-dependent anaerobic oxidation of methane by Methanoperedens-like archaea.</title>
        <authorList>
            <person name="Arshad A."/>
            <person name="Speth D.R."/>
            <person name="De Graaf R.M."/>
            <person name="Op Den Camp H.J."/>
            <person name="Jetten M.S."/>
            <person name="Welte C.U."/>
        </authorList>
    </citation>
    <scope>NUCLEOTIDE SEQUENCE [LARGE SCALE GENOMIC DNA]</scope>
</reference>
<evidence type="ECO:0000313" key="3">
    <source>
        <dbReference type="Proteomes" id="UP000050360"/>
    </source>
</evidence>
<dbReference type="InterPro" id="IPR002500">
    <property type="entry name" value="PAPS_reduct_dom"/>
</dbReference>
<dbReference type="PANTHER" id="PTHR43196:SF2">
    <property type="entry name" value="PHOSPHOADENOSINE PHOSPHOSULFATE REDUCTASE"/>
    <property type="match status" value="1"/>
</dbReference>
<dbReference type="InterPro" id="IPR017900">
    <property type="entry name" value="4Fe4S_Fe_S_CS"/>
</dbReference>
<dbReference type="SUPFAM" id="SSF52402">
    <property type="entry name" value="Adenine nucleotide alpha hydrolases-like"/>
    <property type="match status" value="1"/>
</dbReference>
<dbReference type="Gene3D" id="3.30.70.20">
    <property type="match status" value="1"/>
</dbReference>
<dbReference type="AlphaFoldDB" id="A0A0P8ABE4"/>
<dbReference type="Pfam" id="PF13237">
    <property type="entry name" value="Fer4_10"/>
    <property type="match status" value="1"/>
</dbReference>
<dbReference type="InterPro" id="IPR017896">
    <property type="entry name" value="4Fe4S_Fe-S-bd"/>
</dbReference>
<dbReference type="PANTHER" id="PTHR43196">
    <property type="entry name" value="SULFATE ADENYLYLTRANSFERASE SUBUNIT 2"/>
    <property type="match status" value="1"/>
</dbReference>
<dbReference type="PROSITE" id="PS00198">
    <property type="entry name" value="4FE4S_FER_1"/>
    <property type="match status" value="1"/>
</dbReference>
<sequence>MSKKLVKISSGGRHLSGKNLDGKQVIECSDDIIKGDTVLVTGKNLCGFGIAYRGSTGLKTPGQSLKIKKIGSEKVTFLPGKPRLEDVIRANAPHMKRLVKDAVNTIKGIANQEEFRETPVYVSFSGGKDSLTTLDLTRSAVKKPIKVFFANTGIEFPETVEFARRFCRENNIDLIEVNVNEAFWKNLPDFGPPAKDFRWCCKVCKLAPINSVMEECTRTGKKCLTIDGKRRYESFMRSRIAPKEENPFIPGQVSVFPIRNWRAIEVWLYIFYRKLEYNPLYDEGFERVGCWLCPAELSAEYYRFGQLHPELFMRWNEYLLNWAKDYGLEEAFIRHGFWRWKTLPPKMIRLAEELKINTKLMSKKEEFGITVTGGVSPCRTGGYTMEGNITGLLPREVQNIANILGENVFSEDLGVLLINTKDGNVRIFSSGHISVNAPGDEDARSVFENTAKQLIRIKKCTKCGVCLKVCPVNAIVLEPDLKIGKVCTRCGRCIEPCVVVKYFDRILPDFRHKNVERFSRSNTIQ</sequence>
<dbReference type="InterPro" id="IPR050128">
    <property type="entry name" value="Sulfate_adenylyltrnsfr_sub2"/>
</dbReference>
<dbReference type="GO" id="GO:0016491">
    <property type="term" value="F:oxidoreductase activity"/>
    <property type="evidence" value="ECO:0007669"/>
    <property type="project" value="UniProtKB-ARBA"/>
</dbReference>
<comment type="caution">
    <text evidence="2">The sequence shown here is derived from an EMBL/GenBank/DDBJ whole genome shotgun (WGS) entry which is preliminary data.</text>
</comment>
<dbReference type="Proteomes" id="UP000050360">
    <property type="component" value="Unassembled WGS sequence"/>
</dbReference>
<organism evidence="2 3">
    <name type="scientific">Candidatus Methanoperedens nitratireducens</name>
    <dbReference type="NCBI Taxonomy" id="1392998"/>
    <lineage>
        <taxon>Archaea</taxon>
        <taxon>Methanobacteriati</taxon>
        <taxon>Methanobacteriota</taxon>
        <taxon>Stenosarchaea group</taxon>
        <taxon>Methanomicrobia</taxon>
        <taxon>Methanosarcinales</taxon>
        <taxon>ANME-2 cluster</taxon>
        <taxon>Candidatus Methanoperedentaceae</taxon>
        <taxon>Candidatus Methanoperedens</taxon>
    </lineage>
</organism>
<dbReference type="PROSITE" id="PS51379">
    <property type="entry name" value="4FE4S_FER_2"/>
    <property type="match status" value="1"/>
</dbReference>
<dbReference type="NCBIfam" id="NF010366">
    <property type="entry name" value="PRK13795.1-1"/>
    <property type="match status" value="1"/>
</dbReference>
<dbReference type="SUPFAM" id="SSF54862">
    <property type="entry name" value="4Fe-4S ferredoxins"/>
    <property type="match status" value="1"/>
</dbReference>
<accession>A0A0P8ABE4</accession>
<proteinExistence type="predicted"/>
<gene>
    <name evidence="2" type="ORF">MPEBLZ_01491</name>
</gene>
<dbReference type="PATRIC" id="fig|1719120.3.peg.1620"/>
<protein>
    <submittedName>
        <fullName evidence="2">Phosphoadenosine phosphosulfate reductase</fullName>
    </submittedName>
</protein>
<feature type="domain" description="4Fe-4S ferredoxin-type" evidence="1">
    <location>
        <begin position="451"/>
        <end position="480"/>
    </location>
</feature>
<dbReference type="EMBL" id="LKCM01000119">
    <property type="protein sequence ID" value="KPQ43960.1"/>
    <property type="molecule type" value="Genomic_DNA"/>
</dbReference>
<dbReference type="Gene3D" id="3.40.50.620">
    <property type="entry name" value="HUPs"/>
    <property type="match status" value="1"/>
</dbReference>
<dbReference type="Pfam" id="PF01507">
    <property type="entry name" value="PAPS_reduct"/>
    <property type="match status" value="1"/>
</dbReference>
<evidence type="ECO:0000313" key="2">
    <source>
        <dbReference type="EMBL" id="KPQ43960.1"/>
    </source>
</evidence>
<dbReference type="CDD" id="cd23947">
    <property type="entry name" value="PAPS_reductase-like_YbdN"/>
    <property type="match status" value="1"/>
</dbReference>